<feature type="compositionally biased region" description="Low complexity" evidence="1">
    <location>
        <begin position="1"/>
        <end position="10"/>
    </location>
</feature>
<proteinExistence type="predicted"/>
<dbReference type="EMBL" id="ABCS01000192">
    <property type="protein sequence ID" value="EDM73666.1"/>
    <property type="molecule type" value="Genomic_DNA"/>
</dbReference>
<reference evidence="2 3" key="1">
    <citation type="submission" date="2007-06" db="EMBL/GenBank/DDBJ databases">
        <authorList>
            <person name="Shimkets L."/>
            <person name="Ferriera S."/>
            <person name="Johnson J."/>
            <person name="Kravitz S."/>
            <person name="Beeson K."/>
            <person name="Sutton G."/>
            <person name="Rogers Y.-H."/>
            <person name="Friedman R."/>
            <person name="Frazier M."/>
            <person name="Venter J.C."/>
        </authorList>
    </citation>
    <scope>NUCLEOTIDE SEQUENCE [LARGE SCALE GENOMIC DNA]</scope>
    <source>
        <strain evidence="2 3">SIR-1</strain>
    </source>
</reference>
<evidence type="ECO:0000313" key="2">
    <source>
        <dbReference type="EMBL" id="EDM73666.1"/>
    </source>
</evidence>
<accession>A6GKE6</accession>
<evidence type="ECO:0000256" key="1">
    <source>
        <dbReference type="SAM" id="MobiDB-lite"/>
    </source>
</evidence>
<feature type="compositionally biased region" description="Acidic residues" evidence="1">
    <location>
        <begin position="11"/>
        <end position="20"/>
    </location>
</feature>
<dbReference type="AlphaFoldDB" id="A6GKE6"/>
<gene>
    <name evidence="2" type="ORF">PPSIR1_39235</name>
</gene>
<dbReference type="Proteomes" id="UP000005801">
    <property type="component" value="Unassembled WGS sequence"/>
</dbReference>
<sequence>PAQGEAAGEGEASDSPEAAEPDAANPANPAAEEAKP</sequence>
<comment type="caution">
    <text evidence="2">The sequence shown here is derived from an EMBL/GenBank/DDBJ whole genome shotgun (WGS) entry which is preliminary data.</text>
</comment>
<keyword evidence="3" id="KW-1185">Reference proteome</keyword>
<feature type="non-terminal residue" evidence="2">
    <location>
        <position position="1"/>
    </location>
</feature>
<organism evidence="2 3">
    <name type="scientific">Plesiocystis pacifica SIR-1</name>
    <dbReference type="NCBI Taxonomy" id="391625"/>
    <lineage>
        <taxon>Bacteria</taxon>
        <taxon>Pseudomonadati</taxon>
        <taxon>Myxococcota</taxon>
        <taxon>Polyangia</taxon>
        <taxon>Nannocystales</taxon>
        <taxon>Nannocystaceae</taxon>
        <taxon>Plesiocystis</taxon>
    </lineage>
</organism>
<feature type="compositionally biased region" description="Low complexity" evidence="1">
    <location>
        <begin position="21"/>
        <end position="36"/>
    </location>
</feature>
<name>A6GKE6_9BACT</name>
<evidence type="ECO:0000313" key="3">
    <source>
        <dbReference type="Proteomes" id="UP000005801"/>
    </source>
</evidence>
<protein>
    <submittedName>
        <fullName evidence="2">Uncharacterized protein</fullName>
    </submittedName>
</protein>
<feature type="region of interest" description="Disordered" evidence="1">
    <location>
        <begin position="1"/>
        <end position="36"/>
    </location>
</feature>